<proteinExistence type="predicted"/>
<evidence type="ECO:0000313" key="3">
    <source>
        <dbReference type="EMBL" id="MFC3964983.1"/>
    </source>
</evidence>
<comment type="caution">
    <text evidence="3">The sequence shown here is derived from an EMBL/GenBank/DDBJ whole genome shotgun (WGS) entry which is preliminary data.</text>
</comment>
<dbReference type="Proteomes" id="UP001595696">
    <property type="component" value="Unassembled WGS sequence"/>
</dbReference>
<dbReference type="RefSeq" id="WP_378614748.1">
    <property type="nucleotide sequence ID" value="NZ_JBHSAX010000019.1"/>
</dbReference>
<reference evidence="4" key="1">
    <citation type="journal article" date="2019" name="Int. J. Syst. Evol. Microbiol.">
        <title>The Global Catalogue of Microorganisms (GCM) 10K type strain sequencing project: providing services to taxonomists for standard genome sequencing and annotation.</title>
        <authorList>
            <consortium name="The Broad Institute Genomics Platform"/>
            <consortium name="The Broad Institute Genome Sequencing Center for Infectious Disease"/>
            <person name="Wu L."/>
            <person name="Ma J."/>
        </authorList>
    </citation>
    <scope>NUCLEOTIDE SEQUENCE [LARGE SCALE GENOMIC DNA]</scope>
    <source>
        <strain evidence="4">CGMCC 4.7330</strain>
    </source>
</reference>
<feature type="region of interest" description="Disordered" evidence="1">
    <location>
        <begin position="76"/>
        <end position="104"/>
    </location>
</feature>
<dbReference type="InterPro" id="IPR025668">
    <property type="entry name" value="Tnp_DDE_dom"/>
</dbReference>
<dbReference type="EMBL" id="JBHSAX010000019">
    <property type="protein sequence ID" value="MFC3964983.1"/>
    <property type="molecule type" value="Genomic_DNA"/>
</dbReference>
<accession>A0ABV8DYJ2</accession>
<feature type="domain" description="Transposase DDE" evidence="2">
    <location>
        <begin position="55"/>
        <end position="126"/>
    </location>
</feature>
<evidence type="ECO:0000313" key="4">
    <source>
        <dbReference type="Proteomes" id="UP001595696"/>
    </source>
</evidence>
<name>A0ABV8DYJ2_9NOCA</name>
<evidence type="ECO:0000259" key="2">
    <source>
        <dbReference type="Pfam" id="PF13586"/>
    </source>
</evidence>
<organism evidence="3 4">
    <name type="scientific">Nocardia jiangsuensis</name>
    <dbReference type="NCBI Taxonomy" id="1691563"/>
    <lineage>
        <taxon>Bacteria</taxon>
        <taxon>Bacillati</taxon>
        <taxon>Actinomycetota</taxon>
        <taxon>Actinomycetes</taxon>
        <taxon>Mycobacteriales</taxon>
        <taxon>Nocardiaceae</taxon>
        <taxon>Nocardia</taxon>
    </lineage>
</organism>
<sequence>MDHETALACEQGLEPLAILLSAGQAGDSPHLPLALDATAVPRRGPGRARQRPERVLADKAYSSRANRAWLRRHGIAATIPSPGRPIASPPQPGQGRSRPPACDPVIYRDRNAVERGIDQLEQHRAVTTCP</sequence>
<protein>
    <submittedName>
        <fullName evidence="3">Transposase</fullName>
    </submittedName>
</protein>
<keyword evidence="4" id="KW-1185">Reference proteome</keyword>
<evidence type="ECO:0000256" key="1">
    <source>
        <dbReference type="SAM" id="MobiDB-lite"/>
    </source>
</evidence>
<gene>
    <name evidence="3" type="ORF">ACFO0B_23605</name>
</gene>
<dbReference type="Pfam" id="PF13586">
    <property type="entry name" value="DDE_Tnp_1_2"/>
    <property type="match status" value="1"/>
</dbReference>